<dbReference type="InterPro" id="IPR006311">
    <property type="entry name" value="TAT_signal"/>
</dbReference>
<keyword evidence="8" id="KW-1185">Reference proteome</keyword>
<dbReference type="Proteomes" id="UP000606044">
    <property type="component" value="Unassembled WGS sequence"/>
</dbReference>
<dbReference type="RefSeq" id="WP_188576006.1">
    <property type="nucleotide sequence ID" value="NZ_BMCT01000001.1"/>
</dbReference>
<feature type="domain" description="Metallo-beta-lactamase" evidence="6">
    <location>
        <begin position="104"/>
        <end position="309"/>
    </location>
</feature>
<dbReference type="Pfam" id="PF00753">
    <property type="entry name" value="Lactamase_B"/>
    <property type="match status" value="1"/>
</dbReference>
<evidence type="ECO:0000313" key="8">
    <source>
        <dbReference type="Proteomes" id="UP000606044"/>
    </source>
</evidence>
<evidence type="ECO:0000259" key="6">
    <source>
        <dbReference type="SMART" id="SM00849"/>
    </source>
</evidence>
<dbReference type="AlphaFoldDB" id="A0A917BNC0"/>
<evidence type="ECO:0000256" key="1">
    <source>
        <dbReference type="ARBA" id="ARBA00007749"/>
    </source>
</evidence>
<comment type="caution">
    <text evidence="7">The sequence shown here is derived from an EMBL/GenBank/DDBJ whole genome shotgun (WGS) entry which is preliminary data.</text>
</comment>
<dbReference type="EMBL" id="BMCT01000001">
    <property type="protein sequence ID" value="GGF52850.1"/>
    <property type="molecule type" value="Genomic_DNA"/>
</dbReference>
<dbReference type="PANTHER" id="PTHR42978:SF6">
    <property type="entry name" value="QUORUM-QUENCHING LACTONASE YTNP-RELATED"/>
    <property type="match status" value="1"/>
</dbReference>
<dbReference type="SUPFAM" id="SSF56281">
    <property type="entry name" value="Metallo-hydrolase/oxidoreductase"/>
    <property type="match status" value="1"/>
</dbReference>
<dbReference type="PANTHER" id="PTHR42978">
    <property type="entry name" value="QUORUM-QUENCHING LACTONASE YTNP-RELATED-RELATED"/>
    <property type="match status" value="1"/>
</dbReference>
<evidence type="ECO:0000313" key="7">
    <source>
        <dbReference type="EMBL" id="GGF52850.1"/>
    </source>
</evidence>
<protein>
    <submittedName>
        <fullName evidence="7">MBL fold metallo-hydrolase</fullName>
    </submittedName>
</protein>
<organism evidence="7 8">
    <name type="scientific">Azorhizobium oxalatiphilum</name>
    <dbReference type="NCBI Taxonomy" id="980631"/>
    <lineage>
        <taxon>Bacteria</taxon>
        <taxon>Pseudomonadati</taxon>
        <taxon>Pseudomonadota</taxon>
        <taxon>Alphaproteobacteria</taxon>
        <taxon>Hyphomicrobiales</taxon>
        <taxon>Xanthobacteraceae</taxon>
        <taxon>Azorhizobium</taxon>
    </lineage>
</organism>
<keyword evidence="4" id="KW-0862">Zinc</keyword>
<dbReference type="InterPro" id="IPR036866">
    <property type="entry name" value="RibonucZ/Hydroxyglut_hydro"/>
</dbReference>
<dbReference type="CDD" id="cd07720">
    <property type="entry name" value="OPHC2-like_MBL-fold"/>
    <property type="match status" value="1"/>
</dbReference>
<dbReference type="PROSITE" id="PS51318">
    <property type="entry name" value="TAT"/>
    <property type="match status" value="1"/>
</dbReference>
<evidence type="ECO:0000256" key="5">
    <source>
        <dbReference type="SAM" id="SignalP"/>
    </source>
</evidence>
<keyword evidence="5" id="KW-0732">Signal</keyword>
<feature type="chain" id="PRO_5036816631" evidence="5">
    <location>
        <begin position="27"/>
        <end position="336"/>
    </location>
</feature>
<dbReference type="InterPro" id="IPR001279">
    <property type="entry name" value="Metallo-B-lactamas"/>
</dbReference>
<sequence>MTDILPLSRRGLLSHAGLAVTGLAAAATIGLPAAATAAGPASKPPVPRAQVPGVYRIPVGDSVITAIADGYGTLPLAAVTGATRPEADALGRAAFVPPGDLPIDFNAYLIETPKRRILVDTGGGTALGAGAGKLNRNLAAAGIDPKSIDVLLITHLHLDHIGGMLTAAGAPAFPNAELLVHAKERAYWTDDAMRTRAPADFRGAFDAARAALNAYARRTTLLERDGQEVVSGVTIMELPGHTPGHVGVRVASGARQHLIWGDIIHVPHLQFAQPAWGVVFDVDGALAVKTRKAMLDMAAADGLDVSGMHLVFPGPGHVVRSGNAYAFAPARWQYDI</sequence>
<evidence type="ECO:0000256" key="4">
    <source>
        <dbReference type="ARBA" id="ARBA00022833"/>
    </source>
</evidence>
<evidence type="ECO:0000256" key="2">
    <source>
        <dbReference type="ARBA" id="ARBA00022723"/>
    </source>
</evidence>
<gene>
    <name evidence="7" type="ORF">GCM10007301_10430</name>
</gene>
<reference evidence="7" key="1">
    <citation type="journal article" date="2014" name="Int. J. Syst. Evol. Microbiol.">
        <title>Complete genome sequence of Corynebacterium casei LMG S-19264T (=DSM 44701T), isolated from a smear-ripened cheese.</title>
        <authorList>
            <consortium name="US DOE Joint Genome Institute (JGI-PGF)"/>
            <person name="Walter F."/>
            <person name="Albersmeier A."/>
            <person name="Kalinowski J."/>
            <person name="Ruckert C."/>
        </authorList>
    </citation>
    <scope>NUCLEOTIDE SEQUENCE</scope>
    <source>
        <strain evidence="7">CCM 7897</strain>
    </source>
</reference>
<dbReference type="SMART" id="SM00849">
    <property type="entry name" value="Lactamase_B"/>
    <property type="match status" value="1"/>
</dbReference>
<keyword evidence="3" id="KW-0378">Hydrolase</keyword>
<dbReference type="GO" id="GO:0016787">
    <property type="term" value="F:hydrolase activity"/>
    <property type="evidence" value="ECO:0007669"/>
    <property type="project" value="UniProtKB-KW"/>
</dbReference>
<dbReference type="InterPro" id="IPR051013">
    <property type="entry name" value="MBL_superfamily_lactonases"/>
</dbReference>
<evidence type="ECO:0000256" key="3">
    <source>
        <dbReference type="ARBA" id="ARBA00022801"/>
    </source>
</evidence>
<feature type="signal peptide" evidence="5">
    <location>
        <begin position="1"/>
        <end position="26"/>
    </location>
</feature>
<accession>A0A917BNC0</accession>
<keyword evidence="2" id="KW-0479">Metal-binding</keyword>
<dbReference type="Gene3D" id="3.60.15.10">
    <property type="entry name" value="Ribonuclease Z/Hydroxyacylglutathione hydrolase-like"/>
    <property type="match status" value="1"/>
</dbReference>
<comment type="similarity">
    <text evidence="1">Belongs to the metallo-beta-lactamase superfamily.</text>
</comment>
<dbReference type="GO" id="GO:0046872">
    <property type="term" value="F:metal ion binding"/>
    <property type="evidence" value="ECO:0007669"/>
    <property type="project" value="UniProtKB-KW"/>
</dbReference>
<name>A0A917BNC0_9HYPH</name>
<reference evidence="7" key="2">
    <citation type="submission" date="2020-09" db="EMBL/GenBank/DDBJ databases">
        <authorList>
            <person name="Sun Q."/>
            <person name="Sedlacek I."/>
        </authorList>
    </citation>
    <scope>NUCLEOTIDE SEQUENCE</scope>
    <source>
        <strain evidence="7">CCM 7897</strain>
    </source>
</reference>
<proteinExistence type="inferred from homology"/>